<keyword evidence="10" id="KW-1185">Reference proteome</keyword>
<dbReference type="RefSeq" id="WP_156714210.1">
    <property type="nucleotide sequence ID" value="NZ_WPHG01000004.1"/>
</dbReference>
<dbReference type="PANTHER" id="PTHR23402:SF1">
    <property type="entry name" value="PYROGLUTAMYL-PEPTIDASE I"/>
    <property type="match status" value="1"/>
</dbReference>
<gene>
    <name evidence="9" type="ORF">GN330_18655</name>
</gene>
<reference evidence="9 10" key="1">
    <citation type="submission" date="2019-12" db="EMBL/GenBank/DDBJ databases">
        <title>Nitratireductor arenosus sp. nov., Isolated from sea sand, Jeju island, South Korea.</title>
        <authorList>
            <person name="Kim W."/>
        </authorList>
    </citation>
    <scope>NUCLEOTIDE SEQUENCE [LARGE SCALE GENOMIC DNA]</scope>
    <source>
        <strain evidence="9 10">CAU 1489</strain>
    </source>
</reference>
<keyword evidence="6" id="KW-0788">Thiol protease</keyword>
<evidence type="ECO:0000256" key="5">
    <source>
        <dbReference type="ARBA" id="ARBA00022801"/>
    </source>
</evidence>
<dbReference type="PRINTS" id="PR00706">
    <property type="entry name" value="PYROGLUPTASE"/>
</dbReference>
<dbReference type="EMBL" id="WPHG01000004">
    <property type="protein sequence ID" value="MVA99271.1"/>
    <property type="molecule type" value="Genomic_DNA"/>
</dbReference>
<organism evidence="9 10">
    <name type="scientific">Nitratireductor arenosus</name>
    <dbReference type="NCBI Taxonomy" id="2682096"/>
    <lineage>
        <taxon>Bacteria</taxon>
        <taxon>Pseudomonadati</taxon>
        <taxon>Pseudomonadota</taxon>
        <taxon>Alphaproteobacteria</taxon>
        <taxon>Hyphomicrobiales</taxon>
        <taxon>Phyllobacteriaceae</taxon>
        <taxon>Nitratireductor</taxon>
    </lineage>
</organism>
<dbReference type="SUPFAM" id="SSF53182">
    <property type="entry name" value="Pyrrolidone carboxyl peptidase (pyroglutamate aminopeptidase)"/>
    <property type="match status" value="1"/>
</dbReference>
<keyword evidence="3" id="KW-0963">Cytoplasm</keyword>
<accession>A0A844QN33</accession>
<comment type="caution">
    <text evidence="9">The sequence shown here is derived from an EMBL/GenBank/DDBJ whole genome shotgun (WGS) entry which is preliminary data.</text>
</comment>
<evidence type="ECO:0000313" key="10">
    <source>
        <dbReference type="Proteomes" id="UP000463224"/>
    </source>
</evidence>
<dbReference type="Proteomes" id="UP000463224">
    <property type="component" value="Unassembled WGS sequence"/>
</dbReference>
<dbReference type="InterPro" id="IPR000816">
    <property type="entry name" value="Peptidase_C15"/>
</dbReference>
<dbReference type="PANTHER" id="PTHR23402">
    <property type="entry name" value="PROTEASE FAMILY C15 PYROGLUTAMYL-PEPTIDASE I-RELATED"/>
    <property type="match status" value="1"/>
</dbReference>
<dbReference type="GO" id="GO:0005829">
    <property type="term" value="C:cytosol"/>
    <property type="evidence" value="ECO:0007669"/>
    <property type="project" value="InterPro"/>
</dbReference>
<evidence type="ECO:0000256" key="6">
    <source>
        <dbReference type="ARBA" id="ARBA00022807"/>
    </source>
</evidence>
<dbReference type="Pfam" id="PF01470">
    <property type="entry name" value="Peptidase_C15"/>
    <property type="match status" value="1"/>
</dbReference>
<evidence type="ECO:0000256" key="8">
    <source>
        <dbReference type="ARBA" id="ARBA00031559"/>
    </source>
</evidence>
<name>A0A844QN33_9HYPH</name>
<dbReference type="GO" id="GO:0016920">
    <property type="term" value="F:pyroglutamyl-peptidase activity"/>
    <property type="evidence" value="ECO:0007669"/>
    <property type="project" value="InterPro"/>
</dbReference>
<dbReference type="InterPro" id="IPR036440">
    <property type="entry name" value="Peptidase_C15-like_sf"/>
</dbReference>
<evidence type="ECO:0000256" key="3">
    <source>
        <dbReference type="ARBA" id="ARBA00022490"/>
    </source>
</evidence>
<protein>
    <recommendedName>
        <fullName evidence="2">Pyrrolidone-carboxylate peptidase</fullName>
    </recommendedName>
    <alternativeName>
        <fullName evidence="7">5-oxoprolyl-peptidase</fullName>
    </alternativeName>
    <alternativeName>
        <fullName evidence="8">Pyroglutamyl-peptidase I</fullName>
    </alternativeName>
</protein>
<evidence type="ECO:0000256" key="1">
    <source>
        <dbReference type="ARBA" id="ARBA00006641"/>
    </source>
</evidence>
<comment type="similarity">
    <text evidence="1">Belongs to the peptidase C15 family.</text>
</comment>
<dbReference type="InterPro" id="IPR016125">
    <property type="entry name" value="Peptidase_C15-like"/>
</dbReference>
<evidence type="ECO:0000313" key="9">
    <source>
        <dbReference type="EMBL" id="MVA99271.1"/>
    </source>
</evidence>
<dbReference type="Gene3D" id="3.40.630.20">
    <property type="entry name" value="Peptidase C15, pyroglutamyl peptidase I-like"/>
    <property type="match status" value="1"/>
</dbReference>
<dbReference type="AlphaFoldDB" id="A0A844QN33"/>
<keyword evidence="5" id="KW-0378">Hydrolase</keyword>
<evidence type="ECO:0000256" key="7">
    <source>
        <dbReference type="ARBA" id="ARBA00030836"/>
    </source>
</evidence>
<keyword evidence="4" id="KW-0645">Protease</keyword>
<dbReference type="PIRSF" id="PIRSF015592">
    <property type="entry name" value="Prld-crbxl_pptds"/>
    <property type="match status" value="1"/>
</dbReference>
<evidence type="ECO:0000256" key="4">
    <source>
        <dbReference type="ARBA" id="ARBA00022670"/>
    </source>
</evidence>
<proteinExistence type="inferred from homology"/>
<dbReference type="GO" id="GO:0006508">
    <property type="term" value="P:proteolysis"/>
    <property type="evidence" value="ECO:0007669"/>
    <property type="project" value="UniProtKB-KW"/>
</dbReference>
<evidence type="ECO:0000256" key="2">
    <source>
        <dbReference type="ARBA" id="ARBA00019191"/>
    </source>
</evidence>
<sequence length="215" mass="22397">MGAARDLGPRILVTGFGPFPGAPVNPTEALVADLADAPPRFDIPCALRMAVLDVDYATIATQLSAIGNDFSPDIAIHFGLAAECRGFRLERVARNSHAGARPDRAGGLPASERICAGPPTLSSSLPLDAIAKALGEHDLPVEWSDDAGGYLCNTVFTLSRAGACNGLDPAMSGFVHVPMAGEGTQFRLTPAALRQGACVIVQTCLRHWASGRHAS</sequence>